<evidence type="ECO:0000313" key="2">
    <source>
        <dbReference type="EMBL" id="KAK1435702.1"/>
    </source>
</evidence>
<dbReference type="Proteomes" id="UP001229421">
    <property type="component" value="Unassembled WGS sequence"/>
</dbReference>
<dbReference type="PANTHER" id="PTHR33494:SF1">
    <property type="entry name" value="C2H2-TYPE DOMAIN-CONTAINING PROTEIN-RELATED"/>
    <property type="match status" value="1"/>
</dbReference>
<name>A0AAD8LC63_TARER</name>
<dbReference type="AlphaFoldDB" id="A0AAD8LC63"/>
<protein>
    <recommendedName>
        <fullName evidence="1">TRF2/HOY1 PH-like domain-containing protein</fullName>
    </recommendedName>
</protein>
<accession>A0AAD8LC63</accession>
<proteinExistence type="predicted"/>
<dbReference type="Pfam" id="PF24818">
    <property type="entry name" value="PH_TRF2_HOY1"/>
    <property type="match status" value="1"/>
</dbReference>
<dbReference type="EMBL" id="JAUHHV010000001">
    <property type="protein sequence ID" value="KAK1435702.1"/>
    <property type="molecule type" value="Genomic_DNA"/>
</dbReference>
<sequence length="318" mass="36612">MRLEGGDASSKVRSYSKKANKRTVTDKLKASNFPALSILSIMQIGGVSILSTTYCYLMHSVQAFRGEFLTIVNLIMLRVWRERAQEYHGWFYVKCNSCGKTTKVETCSYVCAHFNVPKEPNYRADLWLPPWEVVTILTGGLALSGFALSDPKVLLRKLKYKSKYQGDLVAKCYFAKRKLVWEFLDGGLKNKIEIQWSDIMALKADDGLGSIDVVLTRQPLFFRETNPQPRKHLTYVMATKCRFYWRHHLQCSQGLLGKHFKKLIQSDPRLNLLSQQTLVELASPYFEPVKPLRSVFDELDETAFEDLEPKDDRNEHNV</sequence>
<dbReference type="PANTHER" id="PTHR33494">
    <property type="entry name" value="OS02G0793800 PROTEIN"/>
    <property type="match status" value="1"/>
</dbReference>
<reference evidence="2" key="1">
    <citation type="journal article" date="2023" name="bioRxiv">
        <title>Improved chromosome-level genome assembly for marigold (Tagetes erecta).</title>
        <authorList>
            <person name="Jiang F."/>
            <person name="Yuan L."/>
            <person name="Wang S."/>
            <person name="Wang H."/>
            <person name="Xu D."/>
            <person name="Wang A."/>
            <person name="Fan W."/>
        </authorList>
    </citation>
    <scope>NUCLEOTIDE SEQUENCE</scope>
    <source>
        <strain evidence="2">WSJ</strain>
        <tissue evidence="2">Leaf</tissue>
    </source>
</reference>
<gene>
    <name evidence="2" type="ORF">QVD17_01468</name>
</gene>
<feature type="domain" description="TRF2/HOY1 PH-like" evidence="1">
    <location>
        <begin position="158"/>
        <end position="256"/>
    </location>
</feature>
<keyword evidence="3" id="KW-1185">Reference proteome</keyword>
<organism evidence="2 3">
    <name type="scientific">Tagetes erecta</name>
    <name type="common">African marigold</name>
    <dbReference type="NCBI Taxonomy" id="13708"/>
    <lineage>
        <taxon>Eukaryota</taxon>
        <taxon>Viridiplantae</taxon>
        <taxon>Streptophyta</taxon>
        <taxon>Embryophyta</taxon>
        <taxon>Tracheophyta</taxon>
        <taxon>Spermatophyta</taxon>
        <taxon>Magnoliopsida</taxon>
        <taxon>eudicotyledons</taxon>
        <taxon>Gunneridae</taxon>
        <taxon>Pentapetalae</taxon>
        <taxon>asterids</taxon>
        <taxon>campanulids</taxon>
        <taxon>Asterales</taxon>
        <taxon>Asteraceae</taxon>
        <taxon>Asteroideae</taxon>
        <taxon>Heliantheae alliance</taxon>
        <taxon>Tageteae</taxon>
        <taxon>Tagetes</taxon>
    </lineage>
</organism>
<dbReference type="InterPro" id="IPR057939">
    <property type="entry name" value="TRF2_HOY1_PH"/>
</dbReference>
<comment type="caution">
    <text evidence="2">The sequence shown here is derived from an EMBL/GenBank/DDBJ whole genome shotgun (WGS) entry which is preliminary data.</text>
</comment>
<evidence type="ECO:0000313" key="3">
    <source>
        <dbReference type="Proteomes" id="UP001229421"/>
    </source>
</evidence>
<evidence type="ECO:0000259" key="1">
    <source>
        <dbReference type="Pfam" id="PF24818"/>
    </source>
</evidence>